<dbReference type="InterPro" id="IPR024253">
    <property type="entry name" value="Phosducin_thioredoxin-like_dom"/>
</dbReference>
<evidence type="ECO:0000256" key="2">
    <source>
        <dbReference type="SAM" id="MobiDB-lite"/>
    </source>
</evidence>
<evidence type="ECO:0000259" key="3">
    <source>
        <dbReference type="Pfam" id="PF02114"/>
    </source>
</evidence>
<feature type="compositionally biased region" description="Basic and acidic residues" evidence="2">
    <location>
        <begin position="21"/>
        <end position="33"/>
    </location>
</feature>
<evidence type="ECO:0000256" key="1">
    <source>
        <dbReference type="ARBA" id="ARBA00009686"/>
    </source>
</evidence>
<dbReference type="SUPFAM" id="SSF52833">
    <property type="entry name" value="Thioredoxin-like"/>
    <property type="match status" value="1"/>
</dbReference>
<comment type="similarity">
    <text evidence="1">Belongs to the phosducin family.</text>
</comment>
<reference evidence="4 5" key="1">
    <citation type="submission" date="2024-03" db="EMBL/GenBank/DDBJ databases">
        <title>Complete genome sequence of the green alga Chloropicon roscoffensis RCC1871.</title>
        <authorList>
            <person name="Lemieux C."/>
            <person name="Pombert J.-F."/>
            <person name="Otis C."/>
            <person name="Turmel M."/>
        </authorList>
    </citation>
    <scope>NUCLEOTIDE SEQUENCE [LARGE SCALE GENOMIC DNA]</scope>
    <source>
        <strain evidence="4 5">RCC1871</strain>
    </source>
</reference>
<dbReference type="EMBL" id="CP151519">
    <property type="protein sequence ID" value="WZN67240.1"/>
    <property type="molecule type" value="Genomic_DNA"/>
</dbReference>
<organism evidence="4 5">
    <name type="scientific">Chloropicon roscoffensis</name>
    <dbReference type="NCBI Taxonomy" id="1461544"/>
    <lineage>
        <taxon>Eukaryota</taxon>
        <taxon>Viridiplantae</taxon>
        <taxon>Chlorophyta</taxon>
        <taxon>Chloropicophyceae</taxon>
        <taxon>Chloropicales</taxon>
        <taxon>Chloropicaceae</taxon>
        <taxon>Chloropicon</taxon>
    </lineage>
</organism>
<keyword evidence="5" id="KW-1185">Reference proteome</keyword>
<proteinExistence type="inferred from homology"/>
<dbReference type="GO" id="GO:0005737">
    <property type="term" value="C:cytoplasm"/>
    <property type="evidence" value="ECO:0007669"/>
    <property type="project" value="TreeGrafter"/>
</dbReference>
<evidence type="ECO:0000313" key="5">
    <source>
        <dbReference type="Proteomes" id="UP001472866"/>
    </source>
</evidence>
<dbReference type="GO" id="GO:0006457">
    <property type="term" value="P:protein folding"/>
    <property type="evidence" value="ECO:0007669"/>
    <property type="project" value="TreeGrafter"/>
</dbReference>
<dbReference type="PANTHER" id="PTHR45809:SF3">
    <property type="entry name" value="VIRAL IAP-ASSOCIATED FACTOR HOMOLOG"/>
    <property type="match status" value="1"/>
</dbReference>
<protein>
    <submittedName>
        <fullName evidence="4">Phosducin-like protein</fullName>
    </submittedName>
</protein>
<sequence length="267" mass="30692">MADYHSTMRNAVAETTEWEDLQVKHGNWEKRELPPPPPKWAPNERQERQLDRTVDLVDEMAKLDAADKDELSDLDDDFDDDRFLAKYREARMEELKERERVTVLPPGHGEFLFIKRDDFVREVSEASDGKWVVCHLYQDANEKSQLMQRSLDELCKKYVGTKFVKIISTDCIPKYPDQLLPTLLLYKDGKVAKTLEGMAKFGGRHTSPESIAYELNELFPDDPVLTLGGASQGHAESQAEVVRSAVKRFIKDSEDKTLSDEEADLWD</sequence>
<dbReference type="InterPro" id="IPR036249">
    <property type="entry name" value="Thioredoxin-like_sf"/>
</dbReference>
<dbReference type="InterPro" id="IPR051498">
    <property type="entry name" value="Phosducin-like_chap/apop_reg"/>
</dbReference>
<feature type="domain" description="Phosducin" evidence="3">
    <location>
        <begin position="69"/>
        <end position="191"/>
    </location>
</feature>
<dbReference type="PANTHER" id="PTHR45809">
    <property type="entry name" value="VIRAL IAP-ASSOCIATED FACTOR HOMOLOG"/>
    <property type="match status" value="1"/>
</dbReference>
<feature type="region of interest" description="Disordered" evidence="2">
    <location>
        <begin position="1"/>
        <end position="49"/>
    </location>
</feature>
<dbReference type="Proteomes" id="UP001472866">
    <property type="component" value="Chromosome 19"/>
</dbReference>
<evidence type="ECO:0000313" key="4">
    <source>
        <dbReference type="EMBL" id="WZN67240.1"/>
    </source>
</evidence>
<dbReference type="Gene3D" id="3.40.30.10">
    <property type="entry name" value="Glutaredoxin"/>
    <property type="match status" value="1"/>
</dbReference>
<gene>
    <name evidence="4" type="ORF">HKI87_19g88130</name>
</gene>
<dbReference type="AlphaFoldDB" id="A0AAX4PLL5"/>
<dbReference type="Pfam" id="PF02114">
    <property type="entry name" value="Phosducin"/>
    <property type="match status" value="1"/>
</dbReference>
<name>A0AAX4PLL5_9CHLO</name>
<accession>A0AAX4PLL5</accession>